<feature type="compositionally biased region" description="Polar residues" evidence="1">
    <location>
        <begin position="1"/>
        <end position="13"/>
    </location>
</feature>
<feature type="compositionally biased region" description="Acidic residues" evidence="1">
    <location>
        <begin position="529"/>
        <end position="542"/>
    </location>
</feature>
<feature type="compositionally biased region" description="Basic and acidic residues" evidence="1">
    <location>
        <begin position="257"/>
        <end position="271"/>
    </location>
</feature>
<protein>
    <submittedName>
        <fullName evidence="2">Uncharacterized protein</fullName>
    </submittedName>
</protein>
<gene>
    <name evidence="2" type="ORF">M9Y10_042495</name>
</gene>
<comment type="caution">
    <text evidence="2">The sequence shown here is derived from an EMBL/GenBank/DDBJ whole genome shotgun (WGS) entry which is preliminary data.</text>
</comment>
<keyword evidence="3" id="KW-1185">Reference proteome</keyword>
<feature type="region of interest" description="Disordered" evidence="1">
    <location>
        <begin position="441"/>
        <end position="542"/>
    </location>
</feature>
<evidence type="ECO:0000313" key="2">
    <source>
        <dbReference type="EMBL" id="KAK8835607.1"/>
    </source>
</evidence>
<feature type="compositionally biased region" description="Basic residues" evidence="1">
    <location>
        <begin position="73"/>
        <end position="83"/>
    </location>
</feature>
<evidence type="ECO:0000313" key="3">
    <source>
        <dbReference type="Proteomes" id="UP001470230"/>
    </source>
</evidence>
<feature type="compositionally biased region" description="Polar residues" evidence="1">
    <location>
        <begin position="157"/>
        <end position="169"/>
    </location>
</feature>
<feature type="compositionally biased region" description="Basic and acidic residues" evidence="1">
    <location>
        <begin position="483"/>
        <end position="500"/>
    </location>
</feature>
<feature type="compositionally biased region" description="Polar residues" evidence="1">
    <location>
        <begin position="466"/>
        <end position="476"/>
    </location>
</feature>
<feature type="compositionally biased region" description="Basic and acidic residues" evidence="1">
    <location>
        <begin position="448"/>
        <end position="464"/>
    </location>
</feature>
<feature type="compositionally biased region" description="Basic and acidic residues" evidence="1">
    <location>
        <begin position="55"/>
        <end position="65"/>
    </location>
</feature>
<dbReference type="EMBL" id="JAPFFF010000079">
    <property type="protein sequence ID" value="KAK8835607.1"/>
    <property type="molecule type" value="Genomic_DNA"/>
</dbReference>
<feature type="region of interest" description="Disordered" evidence="1">
    <location>
        <begin position="1"/>
        <end position="38"/>
    </location>
</feature>
<feature type="compositionally biased region" description="Polar residues" evidence="1">
    <location>
        <begin position="128"/>
        <end position="139"/>
    </location>
</feature>
<reference evidence="2 3" key="1">
    <citation type="submission" date="2024-04" db="EMBL/GenBank/DDBJ databases">
        <title>Tritrichomonas musculus Genome.</title>
        <authorList>
            <person name="Alves-Ferreira E."/>
            <person name="Grigg M."/>
            <person name="Lorenzi H."/>
            <person name="Galac M."/>
        </authorList>
    </citation>
    <scope>NUCLEOTIDE SEQUENCE [LARGE SCALE GENOMIC DNA]</scope>
    <source>
        <strain evidence="2 3">EAF2021</strain>
    </source>
</reference>
<feature type="region of interest" description="Disordered" evidence="1">
    <location>
        <begin position="107"/>
        <end position="369"/>
    </location>
</feature>
<feature type="compositionally biased region" description="Basic and acidic residues" evidence="1">
    <location>
        <begin position="355"/>
        <end position="369"/>
    </location>
</feature>
<dbReference type="Proteomes" id="UP001470230">
    <property type="component" value="Unassembled WGS sequence"/>
</dbReference>
<organism evidence="2 3">
    <name type="scientific">Tritrichomonas musculus</name>
    <dbReference type="NCBI Taxonomy" id="1915356"/>
    <lineage>
        <taxon>Eukaryota</taxon>
        <taxon>Metamonada</taxon>
        <taxon>Parabasalia</taxon>
        <taxon>Tritrichomonadida</taxon>
        <taxon>Tritrichomonadidae</taxon>
        <taxon>Tritrichomonas</taxon>
    </lineage>
</organism>
<sequence>MTLNSNENYSAQINIRLKPPPQQKKEPTPPQSTTRVQHKMEQYNIARQQKLQKLREEYEQKERESMTPCTKPLQKKLKSPNKNKKIESSNSLYYNTNFYNESIPENEFDINYCNSPNTYSSRKKAYPTNKSNLLKNSEYSGRKNQKTQEYWDDEGSLLNTNRPSPSQADALQDEEEFYIDLPSSPKRVEPKGKYPSLAERALITEKNRTPESSFINSPKSNSPNTPKTNSSYSPKSNSTFSPKSNSSSPKSTTTSFKEFEERQQRLLDQREKQRKKAEKKLLEDANRSYTLPRSQQIYKSLKQRGDDPIRQKKKEKDDEEEYTFIPDTSISKKRLKDLPPGSASKSSEIDSSSPQKKDNESKNTYNRKIERERAFRIENVEAQFIAREVQLRSAQIEEEVSKMVDYTFTPQKFSKYNLNSKSPSPGHLNKYVENADKQMTRARNSGQKIREEENTKLRENDRFSHKISTPPSSTKKLMNIVSEMKKEEDDERYNEKKNSLYERSLGTMRRRAKGRHFSSLNSPQKEANDYEYYDEEEDKDNA</sequence>
<feature type="region of interest" description="Disordered" evidence="1">
    <location>
        <begin position="55"/>
        <end position="90"/>
    </location>
</feature>
<proteinExistence type="predicted"/>
<feature type="compositionally biased region" description="Low complexity" evidence="1">
    <location>
        <begin position="216"/>
        <end position="256"/>
    </location>
</feature>
<accession>A0ABR2GQE7</accession>
<feature type="compositionally biased region" description="Polar residues" evidence="1">
    <location>
        <begin position="287"/>
        <end position="298"/>
    </location>
</feature>
<name>A0ABR2GQE7_9EUKA</name>
<feature type="compositionally biased region" description="Basic and acidic residues" evidence="1">
    <location>
        <begin position="303"/>
        <end position="316"/>
    </location>
</feature>
<evidence type="ECO:0000256" key="1">
    <source>
        <dbReference type="SAM" id="MobiDB-lite"/>
    </source>
</evidence>
<feature type="compositionally biased region" description="Low complexity" evidence="1">
    <location>
        <begin position="342"/>
        <end position="353"/>
    </location>
</feature>